<evidence type="ECO:0000256" key="7">
    <source>
        <dbReference type="ARBA" id="ARBA00023053"/>
    </source>
</evidence>
<evidence type="ECO:0000256" key="1">
    <source>
        <dbReference type="ARBA" id="ARBA00004141"/>
    </source>
</evidence>
<evidence type="ECO:0000256" key="2">
    <source>
        <dbReference type="ARBA" id="ARBA00007193"/>
    </source>
</evidence>
<comment type="similarity">
    <text evidence="2 13">Belongs to the amiloride-sensitive sodium channel (TC 1.A.6) family.</text>
</comment>
<keyword evidence="3 13" id="KW-0813">Transport</keyword>
<dbReference type="GO" id="GO:0005886">
    <property type="term" value="C:plasma membrane"/>
    <property type="evidence" value="ECO:0007669"/>
    <property type="project" value="TreeGrafter"/>
</dbReference>
<keyword evidence="16" id="KW-1185">Reference proteome</keyword>
<sequence length="305" mass="34113">AVACRTTFLDIYTNPNFTVIQGWPCLSKKRCQSCVLYTNTSDSMPWPCTYIDYQVCSEKNNNGLTRYPCSTFFDEFDFIPSGVAVSNVADWESGSSPSQKGTCSSFDPSSQEYINCWRNNECSTTPSSSDLSSLLDQTDPLIDKAFLLTVEDGVTPCEFSKFALSAAESHSRSGGRKKRQTSAVDIPGFGSCEYANKNFKSAAECIAWYRRNSLLLHVFYEQLQVNSYTQSASYTLVSLVSDISGHAGLWLGISVVSMVEILSLFIMIISNFVCGRNIVIDMEMVQREAEKRNEREFREMTGEKL</sequence>
<evidence type="ECO:0008006" key="17">
    <source>
        <dbReference type="Google" id="ProtNLM"/>
    </source>
</evidence>
<evidence type="ECO:0000313" key="15">
    <source>
        <dbReference type="EMBL" id="GMR47185.1"/>
    </source>
</evidence>
<evidence type="ECO:0000256" key="10">
    <source>
        <dbReference type="ARBA" id="ARBA00023180"/>
    </source>
</evidence>
<keyword evidence="8 13" id="KW-0406">Ion transport</keyword>
<gene>
    <name evidence="15" type="ORF">PMAYCL1PPCAC_17380</name>
</gene>
<dbReference type="AlphaFoldDB" id="A0AAN5CMS0"/>
<dbReference type="Pfam" id="PF00858">
    <property type="entry name" value="ASC"/>
    <property type="match status" value="1"/>
</dbReference>
<evidence type="ECO:0000256" key="12">
    <source>
        <dbReference type="ARBA" id="ARBA00023303"/>
    </source>
</evidence>
<dbReference type="InterPro" id="IPR001873">
    <property type="entry name" value="ENaC"/>
</dbReference>
<keyword evidence="11 13" id="KW-0739">Sodium transport</keyword>
<proteinExistence type="inferred from homology"/>
<evidence type="ECO:0000256" key="3">
    <source>
        <dbReference type="ARBA" id="ARBA00022448"/>
    </source>
</evidence>
<protein>
    <recommendedName>
        <fullName evidence="17">Ion channel</fullName>
    </recommendedName>
</protein>
<evidence type="ECO:0000256" key="14">
    <source>
        <dbReference type="SAM" id="Phobius"/>
    </source>
</evidence>
<feature type="transmembrane region" description="Helical" evidence="14">
    <location>
        <begin position="249"/>
        <end position="274"/>
    </location>
</feature>
<feature type="non-terminal residue" evidence="15">
    <location>
        <position position="1"/>
    </location>
</feature>
<evidence type="ECO:0000256" key="13">
    <source>
        <dbReference type="RuleBase" id="RU000679"/>
    </source>
</evidence>
<dbReference type="PANTHER" id="PTHR11690">
    <property type="entry name" value="AMILORIDE-SENSITIVE SODIUM CHANNEL-RELATED"/>
    <property type="match status" value="1"/>
</dbReference>
<evidence type="ECO:0000256" key="4">
    <source>
        <dbReference type="ARBA" id="ARBA00022461"/>
    </source>
</evidence>
<accession>A0AAN5CMS0</accession>
<evidence type="ECO:0000256" key="9">
    <source>
        <dbReference type="ARBA" id="ARBA00023136"/>
    </source>
</evidence>
<dbReference type="Gene3D" id="1.10.287.770">
    <property type="entry name" value="YojJ-like"/>
    <property type="match status" value="1"/>
</dbReference>
<dbReference type="PANTHER" id="PTHR11690:SF269">
    <property type="entry name" value="DEGENERIN-LIKE PROTEIN ASIC-2"/>
    <property type="match status" value="1"/>
</dbReference>
<keyword evidence="4 13" id="KW-0894">Sodium channel</keyword>
<dbReference type="Proteomes" id="UP001328107">
    <property type="component" value="Unassembled WGS sequence"/>
</dbReference>
<comment type="caution">
    <text evidence="15">The sequence shown here is derived from an EMBL/GenBank/DDBJ whole genome shotgun (WGS) entry which is preliminary data.</text>
</comment>
<keyword evidence="9 14" id="KW-0472">Membrane</keyword>
<evidence type="ECO:0000256" key="6">
    <source>
        <dbReference type="ARBA" id="ARBA00022989"/>
    </source>
</evidence>
<evidence type="ECO:0000256" key="5">
    <source>
        <dbReference type="ARBA" id="ARBA00022692"/>
    </source>
</evidence>
<keyword evidence="12 13" id="KW-0407">Ion channel</keyword>
<dbReference type="EMBL" id="BTRK01000004">
    <property type="protein sequence ID" value="GMR47185.1"/>
    <property type="molecule type" value="Genomic_DNA"/>
</dbReference>
<reference evidence="16" key="1">
    <citation type="submission" date="2022-10" db="EMBL/GenBank/DDBJ databases">
        <title>Genome assembly of Pristionchus species.</title>
        <authorList>
            <person name="Yoshida K."/>
            <person name="Sommer R.J."/>
        </authorList>
    </citation>
    <scope>NUCLEOTIDE SEQUENCE [LARGE SCALE GENOMIC DNA]</scope>
    <source>
        <strain evidence="16">RS5460</strain>
    </source>
</reference>
<evidence type="ECO:0000313" key="16">
    <source>
        <dbReference type="Proteomes" id="UP001328107"/>
    </source>
</evidence>
<dbReference type="GO" id="GO:0015280">
    <property type="term" value="F:ligand-gated sodium channel activity"/>
    <property type="evidence" value="ECO:0007669"/>
    <property type="project" value="TreeGrafter"/>
</dbReference>
<keyword evidence="6 14" id="KW-1133">Transmembrane helix</keyword>
<keyword evidence="7" id="KW-0915">Sodium</keyword>
<organism evidence="15 16">
    <name type="scientific">Pristionchus mayeri</name>
    <dbReference type="NCBI Taxonomy" id="1317129"/>
    <lineage>
        <taxon>Eukaryota</taxon>
        <taxon>Metazoa</taxon>
        <taxon>Ecdysozoa</taxon>
        <taxon>Nematoda</taxon>
        <taxon>Chromadorea</taxon>
        <taxon>Rhabditida</taxon>
        <taxon>Rhabditina</taxon>
        <taxon>Diplogasteromorpha</taxon>
        <taxon>Diplogasteroidea</taxon>
        <taxon>Neodiplogasteridae</taxon>
        <taxon>Pristionchus</taxon>
    </lineage>
</organism>
<keyword evidence="5 13" id="KW-0812">Transmembrane</keyword>
<keyword evidence="10" id="KW-0325">Glycoprotein</keyword>
<evidence type="ECO:0000256" key="11">
    <source>
        <dbReference type="ARBA" id="ARBA00023201"/>
    </source>
</evidence>
<name>A0AAN5CMS0_9BILA</name>
<comment type="subcellular location">
    <subcellularLocation>
        <location evidence="1">Membrane</location>
        <topology evidence="1">Multi-pass membrane protein</topology>
    </subcellularLocation>
</comment>
<evidence type="ECO:0000256" key="8">
    <source>
        <dbReference type="ARBA" id="ARBA00023065"/>
    </source>
</evidence>